<protein>
    <submittedName>
        <fullName evidence="2">Uncharacterized protein</fullName>
    </submittedName>
</protein>
<feature type="transmembrane region" description="Helical" evidence="1">
    <location>
        <begin position="312"/>
        <end position="335"/>
    </location>
</feature>
<keyword evidence="1" id="KW-0472">Membrane</keyword>
<name>A0A0C3AF46_SERVB</name>
<dbReference type="OrthoDB" id="2733714at2759"/>
<dbReference type="AlphaFoldDB" id="A0A0C3AF46"/>
<keyword evidence="1" id="KW-0812">Transmembrane</keyword>
<feature type="transmembrane region" description="Helical" evidence="1">
    <location>
        <begin position="347"/>
        <end position="368"/>
    </location>
</feature>
<dbReference type="Proteomes" id="UP000054097">
    <property type="component" value="Unassembled WGS sequence"/>
</dbReference>
<reference evidence="2 3" key="1">
    <citation type="submission" date="2014-04" db="EMBL/GenBank/DDBJ databases">
        <authorList>
            <consortium name="DOE Joint Genome Institute"/>
            <person name="Kuo A."/>
            <person name="Zuccaro A."/>
            <person name="Kohler A."/>
            <person name="Nagy L.G."/>
            <person name="Floudas D."/>
            <person name="Copeland A."/>
            <person name="Barry K.W."/>
            <person name="Cichocki N."/>
            <person name="Veneault-Fourrey C."/>
            <person name="LaButti K."/>
            <person name="Lindquist E.A."/>
            <person name="Lipzen A."/>
            <person name="Lundell T."/>
            <person name="Morin E."/>
            <person name="Murat C."/>
            <person name="Sun H."/>
            <person name="Tunlid A."/>
            <person name="Henrissat B."/>
            <person name="Grigoriev I.V."/>
            <person name="Hibbett D.S."/>
            <person name="Martin F."/>
            <person name="Nordberg H.P."/>
            <person name="Cantor M.N."/>
            <person name="Hua S.X."/>
        </authorList>
    </citation>
    <scope>NUCLEOTIDE SEQUENCE [LARGE SCALE GENOMIC DNA]</scope>
    <source>
        <strain evidence="2 3">MAFF 305830</strain>
    </source>
</reference>
<keyword evidence="3" id="KW-1185">Reference proteome</keyword>
<feature type="transmembrane region" description="Helical" evidence="1">
    <location>
        <begin position="276"/>
        <end position="300"/>
    </location>
</feature>
<evidence type="ECO:0000313" key="2">
    <source>
        <dbReference type="EMBL" id="KIM23270.1"/>
    </source>
</evidence>
<evidence type="ECO:0000256" key="1">
    <source>
        <dbReference type="SAM" id="Phobius"/>
    </source>
</evidence>
<dbReference type="PANTHER" id="PTHR35043">
    <property type="entry name" value="TRANSCRIPTION FACTOR DOMAIN-CONTAINING PROTEIN"/>
    <property type="match status" value="1"/>
</dbReference>
<feature type="transmembrane region" description="Helical" evidence="1">
    <location>
        <begin position="26"/>
        <end position="48"/>
    </location>
</feature>
<organism evidence="2 3">
    <name type="scientific">Serendipita vermifera MAFF 305830</name>
    <dbReference type="NCBI Taxonomy" id="933852"/>
    <lineage>
        <taxon>Eukaryota</taxon>
        <taxon>Fungi</taxon>
        <taxon>Dikarya</taxon>
        <taxon>Basidiomycota</taxon>
        <taxon>Agaricomycotina</taxon>
        <taxon>Agaricomycetes</taxon>
        <taxon>Sebacinales</taxon>
        <taxon>Serendipitaceae</taxon>
        <taxon>Serendipita</taxon>
    </lineage>
</organism>
<evidence type="ECO:0000313" key="3">
    <source>
        <dbReference type="Proteomes" id="UP000054097"/>
    </source>
</evidence>
<feature type="transmembrane region" description="Helical" evidence="1">
    <location>
        <begin position="180"/>
        <end position="197"/>
    </location>
</feature>
<dbReference type="EMBL" id="KN824340">
    <property type="protein sequence ID" value="KIM23270.1"/>
    <property type="molecule type" value="Genomic_DNA"/>
</dbReference>
<proteinExistence type="predicted"/>
<feature type="transmembrane region" description="Helical" evidence="1">
    <location>
        <begin position="147"/>
        <end position="168"/>
    </location>
</feature>
<sequence length="402" mass="45234">MSISDQKSRIKLGRKKWIWDPLHEVATYKMILFFWALLVPEYILAWAVRQYLQAGVISKQVPGCTRTHGFFMIMGGFHLYHLPPDTPSVPLTLKSTEPSGFIIPTGYYSCVEEVPVCPLQINDVPAEILEFVSPNETQLKDRGKSDALTKFIILIQTLWFVIQCIARGSQRLPLTELEVVTLAYAILNLFIYAFWWAKPRNVECPIRLYKLPSSDHEEPEPKTEGRRRLEEHRAYRALVWLVKLFGYTVGSQDQLVTISAQRSIPMFWSGQLNSSLTSMAGFGPSVLGAVFGAIHCIVWSSEFPSNAELVTWRISCVAMIVVPLLVAAVCAVAIIAIRRPDEEETPVWTAVIGAVFYLSLALTAWVYVASRIATLIITFTTLRSLSPAALTTVDWTTFIPHL</sequence>
<dbReference type="PANTHER" id="PTHR35043:SF7">
    <property type="entry name" value="TRANSCRIPTION FACTOR DOMAIN-CONTAINING PROTEIN"/>
    <property type="match status" value="1"/>
</dbReference>
<accession>A0A0C3AF46</accession>
<gene>
    <name evidence="2" type="ORF">M408DRAFT_28065</name>
</gene>
<reference evidence="3" key="2">
    <citation type="submission" date="2015-01" db="EMBL/GenBank/DDBJ databases">
        <title>Evolutionary Origins and Diversification of the Mycorrhizal Mutualists.</title>
        <authorList>
            <consortium name="DOE Joint Genome Institute"/>
            <consortium name="Mycorrhizal Genomics Consortium"/>
            <person name="Kohler A."/>
            <person name="Kuo A."/>
            <person name="Nagy L.G."/>
            <person name="Floudas D."/>
            <person name="Copeland A."/>
            <person name="Barry K.W."/>
            <person name="Cichocki N."/>
            <person name="Veneault-Fourrey C."/>
            <person name="LaButti K."/>
            <person name="Lindquist E.A."/>
            <person name="Lipzen A."/>
            <person name="Lundell T."/>
            <person name="Morin E."/>
            <person name="Murat C."/>
            <person name="Riley R."/>
            <person name="Ohm R."/>
            <person name="Sun H."/>
            <person name="Tunlid A."/>
            <person name="Henrissat B."/>
            <person name="Grigoriev I.V."/>
            <person name="Hibbett D.S."/>
            <person name="Martin F."/>
        </authorList>
    </citation>
    <scope>NUCLEOTIDE SEQUENCE [LARGE SCALE GENOMIC DNA]</scope>
    <source>
        <strain evidence="3">MAFF 305830</strain>
    </source>
</reference>
<keyword evidence="1" id="KW-1133">Transmembrane helix</keyword>
<dbReference type="HOGENOM" id="CLU_022883_6_0_1"/>